<organism evidence="1 2">
    <name type="scientific">Croceimicrobium hydrocarbonivorans</name>
    <dbReference type="NCBI Taxonomy" id="2761580"/>
    <lineage>
        <taxon>Bacteria</taxon>
        <taxon>Pseudomonadati</taxon>
        <taxon>Bacteroidota</taxon>
        <taxon>Flavobacteriia</taxon>
        <taxon>Flavobacteriales</taxon>
        <taxon>Owenweeksiaceae</taxon>
        <taxon>Croceimicrobium</taxon>
    </lineage>
</organism>
<reference evidence="1 2" key="1">
    <citation type="submission" date="2020-08" db="EMBL/GenBank/DDBJ databases">
        <title>Croceimicrobium hydrocarbonivorans gen. nov., sp. nov., a novel marine bacterium isolated from a bacterial consortium that degrades polyethylene terephthalate.</title>
        <authorList>
            <person name="Liu R."/>
        </authorList>
    </citation>
    <scope>NUCLEOTIDE SEQUENCE [LARGE SCALE GENOMIC DNA]</scope>
    <source>
        <strain evidence="1 2">A20-9</strain>
    </source>
</reference>
<name>A0A7H0VEB2_9FLAO</name>
<dbReference type="SUPFAM" id="SSF51126">
    <property type="entry name" value="Pectin lyase-like"/>
    <property type="match status" value="1"/>
</dbReference>
<gene>
    <name evidence="1" type="ORF">H4K34_17065</name>
</gene>
<keyword evidence="2" id="KW-1185">Reference proteome</keyword>
<dbReference type="AlphaFoldDB" id="A0A7H0VEB2"/>
<dbReference type="EMBL" id="CP060139">
    <property type="protein sequence ID" value="QNR24060.1"/>
    <property type="molecule type" value="Genomic_DNA"/>
</dbReference>
<proteinExistence type="predicted"/>
<evidence type="ECO:0000313" key="2">
    <source>
        <dbReference type="Proteomes" id="UP000516305"/>
    </source>
</evidence>
<dbReference type="KEGG" id="chyd:H4K34_17065"/>
<sequence length="705" mass="79904">MLLAIGLTGAGSTVHAASDTLRFEKNTFFKEGQSLEAYAGSVIELGPGVLLLIEGSLCLEGSAEKPIRIINSDPENPGVGIQIQAQSADAAVKIRNVEFEDLTQALRFDPFWYRKEVILEQLHFQGSTSGEPVLYLGDPYIDRRWGRSIDLKVKDLLFVNNRSGMVVEAYGSPLVNYDFDQIHFRDNYFEGPEQALVHFDLYPDERNPQDIGTFIFDRNRFEDDDYLISVGGNFEQELKIKSLAAETKEVSILDHRVDHRLAQLEVIELRPLETKEATDFKILKHVQDSIQMQIANVGQKNLMFTLLDEAENSLDYELIRQKDHSWVIYTEGPAKFLELADGYRIILPKPEVSEVLDSTQKEDLPVYAEEEALDTAAAEENTALANLGNRVHNFFTKGTTPVNRWEVGLWGGGGMYGAGDIKPKFELVEDLAYTPSTIDWSFGAYAQYNFNTRFAAKASFYHTTISMHDLSSVGFFSGTAPLMGYNDEYQEVQMSKNAFPISFITQIRSLEFEGIWHLRQYQLKPNQGSKLIPSLGLSIGAFHFTPYRTIYSERKPDENYLSYLARIRDNRYNLRNLGSEGQNFLPGAKPYSQIAVSTGLSFSTTWLFRNFSLKGEVKAVYTSTDYLDDFGPGLWYGGDIEAMRANQQVGELSNRELYGITKEVKLPRENTFRSTDGLNDWYFQAHLGLSYFLDKPREKPKVPSL</sequence>
<protein>
    <submittedName>
        <fullName evidence="1">Uncharacterized protein</fullName>
    </submittedName>
</protein>
<dbReference type="RefSeq" id="WP_210758593.1">
    <property type="nucleotide sequence ID" value="NZ_CP060139.1"/>
</dbReference>
<evidence type="ECO:0000313" key="1">
    <source>
        <dbReference type="EMBL" id="QNR24060.1"/>
    </source>
</evidence>
<dbReference type="Proteomes" id="UP000516305">
    <property type="component" value="Chromosome"/>
</dbReference>
<accession>A0A7H0VEB2</accession>
<dbReference type="InterPro" id="IPR011050">
    <property type="entry name" value="Pectin_lyase_fold/virulence"/>
</dbReference>